<dbReference type="SUPFAM" id="SSF54292">
    <property type="entry name" value="2Fe-2S ferredoxin-like"/>
    <property type="match status" value="1"/>
</dbReference>
<dbReference type="Pfam" id="PF00111">
    <property type="entry name" value="Fer2"/>
    <property type="match status" value="1"/>
</dbReference>
<dbReference type="CDD" id="cd06184">
    <property type="entry name" value="flavohem_like_fad_nad_binding"/>
    <property type="match status" value="1"/>
</dbReference>
<dbReference type="Gene3D" id="3.10.20.30">
    <property type="match status" value="1"/>
</dbReference>
<dbReference type="Pfam" id="PF00175">
    <property type="entry name" value="NAD_binding_1"/>
    <property type="match status" value="1"/>
</dbReference>
<dbReference type="InterPro" id="IPR017927">
    <property type="entry name" value="FAD-bd_FR_type"/>
</dbReference>
<gene>
    <name evidence="3" type="ORF">FQP86_06785</name>
</gene>
<dbReference type="InterPro" id="IPR001433">
    <property type="entry name" value="OxRdtase_FAD/NAD-bd"/>
</dbReference>
<feature type="domain" description="FAD-binding FR-type" evidence="2">
    <location>
        <begin position="370"/>
        <end position="485"/>
    </location>
</feature>
<dbReference type="InterPro" id="IPR017938">
    <property type="entry name" value="Riboflavin_synthase-like_b-brl"/>
</dbReference>
<evidence type="ECO:0000313" key="4">
    <source>
        <dbReference type="Proteomes" id="UP000319941"/>
    </source>
</evidence>
<dbReference type="InterPro" id="IPR012349">
    <property type="entry name" value="Split_barrel_FMN-bd"/>
</dbReference>
<dbReference type="PROSITE" id="PS51384">
    <property type="entry name" value="FAD_FR"/>
    <property type="match status" value="1"/>
</dbReference>
<evidence type="ECO:0000259" key="1">
    <source>
        <dbReference type="PROSITE" id="PS51085"/>
    </source>
</evidence>
<dbReference type="PANTHER" id="PTHR42815">
    <property type="entry name" value="FAD-BINDING, PUTATIVE (AFU_ORTHOLOGUE AFUA_6G07600)-RELATED"/>
    <property type="match status" value="1"/>
</dbReference>
<accession>A0A558HQ29</accession>
<dbReference type="InterPro" id="IPR036010">
    <property type="entry name" value="2Fe-2S_ferredoxin-like_sf"/>
</dbReference>
<dbReference type="SUPFAM" id="SSF50475">
    <property type="entry name" value="FMN-binding split barrel"/>
    <property type="match status" value="1"/>
</dbReference>
<feature type="domain" description="2Fe-2S ferredoxin-type" evidence="1">
    <location>
        <begin position="650"/>
        <end position="747"/>
    </location>
</feature>
<sequence>MLPKAASVWRLIRQSLPGWHALRHSPTLSAWPVAPRWHDAPTLFEVVIMTFHRQVFHEGERRVQARAGVPGSYVDQVAPYVRGKMPDQHVAFFESLPVLFLGVPDKQGWPWAIVAFDAPGELCEVSPNEMVIRKTPPLAKILDLEIEPGAKLGLLGLDMSSRRRNRLNGTVLSHDEHGVRLSVDQSFGNCPQYIQQREVDWQSGTARAPTSHAVSITSSFSKRLLSQADTFFIATRAAELDVALHNGVDVSHRGGKPGFLHLNPDGSLSFPDFAGNRFFNTLGNIEQDSRISLLIPDFASGEALVLKGRARVDWNPQRAALIEGAERIVDVVPEQVWHVEDALPSHGRLIELSPSLAQTGEWPRSATLPQIFRRLRVTRKIKESASITSFHLTPIAPEAETVEAYRAGQSLTLRLSSTPSQPLTSGSIPVMRSYSLSQAWHGDLTGYRISVRRDPQGVASRLLHDELLVGDVIEASPPTGDFTLQAASAPIVLLSSGVGITPMIAMLEERIRQVTAGDTEPHEVFFVHVARDGEEQAFADELEAWAHKHSWLHLHIAHSRSPASATSSSRHHSRGRLALSSLMHWLPDMAHSHVYLCGSEGFMRAQYATLMALGLPREQLHHEFFGQGSLDSEAPFGDGASSLHTLPERAEVTFIPRAQRGRPLPREVATIAEWLPEKGTLLELAEQAGLAPLSSCRSGRCGSCALRLVSGEVQYPVAPHAAIAQGQVLMCRAYPATEQPVVIGLSG</sequence>
<evidence type="ECO:0000259" key="2">
    <source>
        <dbReference type="PROSITE" id="PS51384"/>
    </source>
</evidence>
<dbReference type="Gene3D" id="3.40.50.80">
    <property type="entry name" value="Nucleotide-binding domain of ferredoxin-NADP reductase (FNR) module"/>
    <property type="match status" value="1"/>
</dbReference>
<dbReference type="Gene3D" id="2.40.30.10">
    <property type="entry name" value="Translation factors"/>
    <property type="match status" value="1"/>
</dbReference>
<dbReference type="InterPro" id="IPR001709">
    <property type="entry name" value="Flavoprot_Pyr_Nucl_cyt_Rdtase"/>
</dbReference>
<reference evidence="3 4" key="1">
    <citation type="submission" date="2019-07" db="EMBL/GenBank/DDBJ databases">
        <title>Diversity of Bacteria from Kongsfjorden, Arctic.</title>
        <authorList>
            <person name="Yu Y."/>
        </authorList>
    </citation>
    <scope>NUCLEOTIDE SEQUENCE [LARGE SCALE GENOMIC DNA]</scope>
    <source>
        <strain evidence="3 4">SM1923</strain>
    </source>
</reference>
<dbReference type="GO" id="GO:0051537">
    <property type="term" value="F:2 iron, 2 sulfur cluster binding"/>
    <property type="evidence" value="ECO:0007669"/>
    <property type="project" value="InterPro"/>
</dbReference>
<organism evidence="3 4">
    <name type="scientific">Cobetia crustatorum</name>
    <dbReference type="NCBI Taxonomy" id="553385"/>
    <lineage>
        <taxon>Bacteria</taxon>
        <taxon>Pseudomonadati</taxon>
        <taxon>Pseudomonadota</taxon>
        <taxon>Gammaproteobacteria</taxon>
        <taxon>Oceanospirillales</taxon>
        <taxon>Halomonadaceae</taxon>
        <taxon>Cobetia</taxon>
    </lineage>
</organism>
<dbReference type="InterPro" id="IPR006058">
    <property type="entry name" value="2Fe2S_fd_BS"/>
</dbReference>
<proteinExistence type="predicted"/>
<dbReference type="EMBL" id="VNFH01000004">
    <property type="protein sequence ID" value="TVU71230.1"/>
    <property type="molecule type" value="Genomic_DNA"/>
</dbReference>
<dbReference type="STRING" id="553385.GCA_000591415_02751"/>
<dbReference type="Gene3D" id="2.30.110.10">
    <property type="entry name" value="Electron Transport, Fmn-binding Protein, Chain A"/>
    <property type="match status" value="1"/>
</dbReference>
<dbReference type="SUPFAM" id="SSF63380">
    <property type="entry name" value="Riboflavin synthase domain-like"/>
    <property type="match status" value="1"/>
</dbReference>
<evidence type="ECO:0000313" key="3">
    <source>
        <dbReference type="EMBL" id="TVU71230.1"/>
    </source>
</evidence>
<dbReference type="InterPro" id="IPR001041">
    <property type="entry name" value="2Fe-2S_ferredoxin-type"/>
</dbReference>
<dbReference type="AlphaFoldDB" id="A0A558HQ29"/>
<dbReference type="SUPFAM" id="SSF52343">
    <property type="entry name" value="Ferredoxin reductase-like, C-terminal NADP-linked domain"/>
    <property type="match status" value="1"/>
</dbReference>
<dbReference type="PROSITE" id="PS51085">
    <property type="entry name" value="2FE2S_FER_2"/>
    <property type="match status" value="1"/>
</dbReference>
<dbReference type="GO" id="GO:0016491">
    <property type="term" value="F:oxidoreductase activity"/>
    <property type="evidence" value="ECO:0007669"/>
    <property type="project" value="InterPro"/>
</dbReference>
<dbReference type="Proteomes" id="UP000319941">
    <property type="component" value="Unassembled WGS sequence"/>
</dbReference>
<dbReference type="InterPro" id="IPR012675">
    <property type="entry name" value="Beta-grasp_dom_sf"/>
</dbReference>
<dbReference type="PRINTS" id="PR00371">
    <property type="entry name" value="FPNCR"/>
</dbReference>
<dbReference type="OrthoDB" id="9796486at2"/>
<name>A0A558HQ29_9GAMM</name>
<keyword evidence="4" id="KW-1185">Reference proteome</keyword>
<protein>
    <submittedName>
        <fullName evidence="3">2Fe-2S iron-sulfur cluster binding domain-containing protein</fullName>
    </submittedName>
</protein>
<comment type="caution">
    <text evidence="3">The sequence shown here is derived from an EMBL/GenBank/DDBJ whole genome shotgun (WGS) entry which is preliminary data.</text>
</comment>
<dbReference type="PANTHER" id="PTHR42815:SF2">
    <property type="entry name" value="FAD-BINDING, PUTATIVE (AFU_ORTHOLOGUE AFUA_6G07600)-RELATED"/>
    <property type="match status" value="1"/>
</dbReference>
<dbReference type="PROSITE" id="PS00197">
    <property type="entry name" value="2FE2S_FER_1"/>
    <property type="match status" value="1"/>
</dbReference>
<dbReference type="InterPro" id="IPR039261">
    <property type="entry name" value="FNR_nucleotide-bd"/>
</dbReference>
<dbReference type="CDD" id="cd00207">
    <property type="entry name" value="fer2"/>
    <property type="match status" value="1"/>
</dbReference>